<keyword evidence="8 16" id="KW-0816">Tricarboxylic acid cycle</keyword>
<dbReference type="GO" id="GO:0017004">
    <property type="term" value="P:cytochrome complex assembly"/>
    <property type="evidence" value="ECO:0007669"/>
    <property type="project" value="TreeGrafter"/>
</dbReference>
<dbReference type="Pfam" id="PF01127">
    <property type="entry name" value="Sdh_cyt"/>
    <property type="match status" value="1"/>
</dbReference>
<feature type="transmembrane region" description="Helical" evidence="19">
    <location>
        <begin position="92"/>
        <end position="113"/>
    </location>
</feature>
<evidence type="ECO:0000256" key="4">
    <source>
        <dbReference type="ARBA" id="ARBA00019425"/>
    </source>
</evidence>
<dbReference type="AlphaFoldDB" id="A0A7Z2T489"/>
<keyword evidence="6 16" id="KW-1003">Cell membrane</keyword>
<evidence type="ECO:0000256" key="15">
    <source>
        <dbReference type="ARBA" id="ARBA00023136"/>
    </source>
</evidence>
<evidence type="ECO:0000256" key="17">
    <source>
        <dbReference type="PIRSR" id="PIRSR000169-1"/>
    </source>
</evidence>
<evidence type="ECO:0000256" key="1">
    <source>
        <dbReference type="ARBA" id="ARBA00004050"/>
    </source>
</evidence>
<evidence type="ECO:0000256" key="10">
    <source>
        <dbReference type="ARBA" id="ARBA00022692"/>
    </source>
</evidence>
<keyword evidence="12 16" id="KW-0249">Electron transport</keyword>
<comment type="cofactor">
    <cofactor evidence="18">
        <name>heme</name>
        <dbReference type="ChEBI" id="CHEBI:30413"/>
    </cofactor>
    <text evidence="18">The heme is bound between the two transmembrane subunits.</text>
</comment>
<comment type="function">
    <text evidence="1 16">Membrane-anchoring subunit of succinate dehydrogenase (SDH).</text>
</comment>
<gene>
    <name evidence="20" type="primary">sdhD</name>
    <name evidence="20" type="ORF">GT360_10340</name>
</gene>
<dbReference type="KEGG" id="vas:GT360_10340"/>
<dbReference type="GO" id="GO:0020037">
    <property type="term" value="F:heme binding"/>
    <property type="evidence" value="ECO:0007669"/>
    <property type="project" value="InterPro"/>
</dbReference>
<dbReference type="EMBL" id="CP047475">
    <property type="protein sequence ID" value="QIA63893.1"/>
    <property type="molecule type" value="Genomic_DNA"/>
</dbReference>
<feature type="binding site" evidence="17">
    <location>
        <position position="83"/>
    </location>
    <ligand>
        <name>a ubiquinone</name>
        <dbReference type="ChEBI" id="CHEBI:16389"/>
    </ligand>
</feature>
<dbReference type="RefSeq" id="WP_164648788.1">
    <property type="nucleotide sequence ID" value="NZ_CP047475.1"/>
</dbReference>
<dbReference type="Gene3D" id="1.20.1300.10">
    <property type="entry name" value="Fumarate reductase/succinate dehydrogenase, transmembrane subunit"/>
    <property type="match status" value="1"/>
</dbReference>
<evidence type="ECO:0000256" key="14">
    <source>
        <dbReference type="ARBA" id="ARBA00023004"/>
    </source>
</evidence>
<dbReference type="SUPFAM" id="SSF81343">
    <property type="entry name" value="Fumarate reductase respiratory complex transmembrane subunits"/>
    <property type="match status" value="1"/>
</dbReference>
<sequence length="115" mass="12984">MVKHVSSFGRNGVHDFLLIRASAIIMTLYTIYIVAFFMFSGDISYLEWTQFFGGTFTKVFTMLALVSVLIHAWIGLWQVLTDYIKCAKLRGGLQLGVIAVLFGYLFSGLFILWGV</sequence>
<keyword evidence="15 16" id="KW-0472">Membrane</keyword>
<keyword evidence="14 18" id="KW-0408">Iron</keyword>
<dbReference type="GO" id="GO:0006099">
    <property type="term" value="P:tricarboxylic acid cycle"/>
    <property type="evidence" value="ECO:0007669"/>
    <property type="project" value="UniProtKB-UniRule"/>
</dbReference>
<keyword evidence="9 18" id="KW-0349">Heme</keyword>
<dbReference type="GO" id="GO:0005886">
    <property type="term" value="C:plasma membrane"/>
    <property type="evidence" value="ECO:0007669"/>
    <property type="project" value="UniProtKB-SubCell"/>
</dbReference>
<feature type="transmembrane region" description="Helical" evidence="19">
    <location>
        <begin position="59"/>
        <end position="80"/>
    </location>
</feature>
<feature type="binding site" description="axial binding residue" evidence="18">
    <location>
        <position position="71"/>
    </location>
    <ligand>
        <name>heme</name>
        <dbReference type="ChEBI" id="CHEBI:30413"/>
        <note>ligand shared with second transmembrane subunit</note>
    </ligand>
    <ligandPart>
        <name>Fe</name>
        <dbReference type="ChEBI" id="CHEBI:18248"/>
    </ligandPart>
</feature>
<evidence type="ECO:0000256" key="13">
    <source>
        <dbReference type="ARBA" id="ARBA00022989"/>
    </source>
</evidence>
<reference evidence="20 21" key="1">
    <citation type="submission" date="2020-01" db="EMBL/GenBank/DDBJ databases">
        <title>Whole genome and functional gene identification of agarase of Vibrio HN897.</title>
        <authorList>
            <person name="Liu Y."/>
            <person name="Zhao Z."/>
        </authorList>
    </citation>
    <scope>NUCLEOTIDE SEQUENCE [LARGE SCALE GENOMIC DNA]</scope>
    <source>
        <strain evidence="20 21">HN897</strain>
    </source>
</reference>
<dbReference type="NCBIfam" id="TIGR02968">
    <property type="entry name" value="succ_dehyd_anc"/>
    <property type="match status" value="1"/>
</dbReference>
<dbReference type="Proteomes" id="UP000464262">
    <property type="component" value="Chromosome 1"/>
</dbReference>
<evidence type="ECO:0000256" key="8">
    <source>
        <dbReference type="ARBA" id="ARBA00022532"/>
    </source>
</evidence>
<dbReference type="PANTHER" id="PTHR38689">
    <property type="entry name" value="SUCCINATE DEHYDROGENASE HYDROPHOBIC MEMBRANE ANCHOR SUBUNIT"/>
    <property type="match status" value="1"/>
</dbReference>
<comment type="subcellular location">
    <subcellularLocation>
        <location evidence="2 16">Cell inner membrane</location>
        <topology evidence="2 16">Multi-pass membrane protein</topology>
    </subcellularLocation>
</comment>
<keyword evidence="11 18" id="KW-0479">Metal-binding</keyword>
<evidence type="ECO:0000256" key="18">
    <source>
        <dbReference type="PIRSR" id="PIRSR000169-2"/>
    </source>
</evidence>
<comment type="pathway">
    <text evidence="3 16">Carbohydrate metabolism; tricarboxylic acid cycle.</text>
</comment>
<dbReference type="InterPro" id="IPR034804">
    <property type="entry name" value="SQR/QFR_C/D"/>
</dbReference>
<evidence type="ECO:0000256" key="7">
    <source>
        <dbReference type="ARBA" id="ARBA00022519"/>
    </source>
</evidence>
<dbReference type="InterPro" id="IPR000701">
    <property type="entry name" value="SuccDH_FuR_B_TM-su"/>
</dbReference>
<keyword evidence="5 16" id="KW-0813">Transport</keyword>
<evidence type="ECO:0000313" key="20">
    <source>
        <dbReference type="EMBL" id="QIA63893.1"/>
    </source>
</evidence>
<dbReference type="GO" id="GO:0009055">
    <property type="term" value="F:electron transfer activity"/>
    <property type="evidence" value="ECO:0007669"/>
    <property type="project" value="TreeGrafter"/>
</dbReference>
<dbReference type="UniPathway" id="UPA00223"/>
<evidence type="ECO:0000256" key="2">
    <source>
        <dbReference type="ARBA" id="ARBA00004429"/>
    </source>
</evidence>
<evidence type="ECO:0000256" key="16">
    <source>
        <dbReference type="PIRNR" id="PIRNR000169"/>
    </source>
</evidence>
<evidence type="ECO:0000256" key="6">
    <source>
        <dbReference type="ARBA" id="ARBA00022475"/>
    </source>
</evidence>
<protein>
    <recommendedName>
        <fullName evidence="4 16">Succinate dehydrogenase hydrophobic membrane anchor subunit</fullName>
    </recommendedName>
</protein>
<evidence type="ECO:0000313" key="21">
    <source>
        <dbReference type="Proteomes" id="UP000464262"/>
    </source>
</evidence>
<accession>A0A7Z2T489</accession>
<keyword evidence="21" id="KW-1185">Reference proteome</keyword>
<organism evidence="20 21">
    <name type="scientific">Vibrio astriarenae</name>
    <dbReference type="NCBI Taxonomy" id="1481923"/>
    <lineage>
        <taxon>Bacteria</taxon>
        <taxon>Pseudomonadati</taxon>
        <taxon>Pseudomonadota</taxon>
        <taxon>Gammaproteobacteria</taxon>
        <taxon>Vibrionales</taxon>
        <taxon>Vibrionaceae</taxon>
        <taxon>Vibrio</taxon>
    </lineage>
</organism>
<dbReference type="InterPro" id="IPR014312">
    <property type="entry name" value="Succ_DH_anchor"/>
</dbReference>
<dbReference type="PANTHER" id="PTHR38689:SF1">
    <property type="entry name" value="SUCCINATE DEHYDROGENASE HYDROPHOBIC MEMBRANE ANCHOR SUBUNIT"/>
    <property type="match status" value="1"/>
</dbReference>
<dbReference type="CDD" id="cd03494">
    <property type="entry name" value="SQR_TypeC_SdhD"/>
    <property type="match status" value="1"/>
</dbReference>
<keyword evidence="13 19" id="KW-1133">Transmembrane helix</keyword>
<keyword evidence="10 19" id="KW-0812">Transmembrane</keyword>
<feature type="transmembrane region" description="Helical" evidence="19">
    <location>
        <begin position="21"/>
        <end position="39"/>
    </location>
</feature>
<keyword evidence="7 16" id="KW-0997">Cell inner membrane</keyword>
<evidence type="ECO:0000256" key="11">
    <source>
        <dbReference type="ARBA" id="ARBA00022723"/>
    </source>
</evidence>
<dbReference type="GO" id="GO:0046872">
    <property type="term" value="F:metal ion binding"/>
    <property type="evidence" value="ECO:0007669"/>
    <property type="project" value="UniProtKB-KW"/>
</dbReference>
<dbReference type="PIRSF" id="PIRSF000169">
    <property type="entry name" value="SDH_D"/>
    <property type="match status" value="1"/>
</dbReference>
<evidence type="ECO:0000256" key="12">
    <source>
        <dbReference type="ARBA" id="ARBA00022982"/>
    </source>
</evidence>
<name>A0A7Z2T489_9VIBR</name>
<evidence type="ECO:0000256" key="3">
    <source>
        <dbReference type="ARBA" id="ARBA00005163"/>
    </source>
</evidence>
<evidence type="ECO:0000256" key="9">
    <source>
        <dbReference type="ARBA" id="ARBA00022617"/>
    </source>
</evidence>
<evidence type="ECO:0000256" key="19">
    <source>
        <dbReference type="SAM" id="Phobius"/>
    </source>
</evidence>
<evidence type="ECO:0000256" key="5">
    <source>
        <dbReference type="ARBA" id="ARBA00022448"/>
    </source>
</evidence>
<proteinExistence type="predicted"/>